<dbReference type="AlphaFoldDB" id="A0A243QC68"/>
<dbReference type="EMBL" id="NGFO01000007">
    <property type="protein sequence ID" value="OUC79330.1"/>
    <property type="molecule type" value="Genomic_DNA"/>
</dbReference>
<evidence type="ECO:0000313" key="2">
    <source>
        <dbReference type="Proteomes" id="UP000194632"/>
    </source>
</evidence>
<name>A0A243QC68_9ACTN</name>
<evidence type="ECO:0000313" key="1">
    <source>
        <dbReference type="EMBL" id="OUC79330.1"/>
    </source>
</evidence>
<organism evidence="1 2">
    <name type="scientific">Gordonia lacunae</name>
    <dbReference type="NCBI Taxonomy" id="417102"/>
    <lineage>
        <taxon>Bacteria</taxon>
        <taxon>Bacillati</taxon>
        <taxon>Actinomycetota</taxon>
        <taxon>Actinomycetes</taxon>
        <taxon>Mycobacteriales</taxon>
        <taxon>Gordoniaceae</taxon>
        <taxon>Gordonia</taxon>
    </lineage>
</organism>
<comment type="caution">
    <text evidence="1">The sequence shown here is derived from an EMBL/GenBank/DDBJ whole genome shotgun (WGS) entry which is preliminary data.</text>
</comment>
<protein>
    <submittedName>
        <fullName evidence="1">Uncharacterized protein</fullName>
    </submittedName>
</protein>
<sequence length="112" mass="11532">MQIEQTVLTGAPWPVSSQTFNATTARPGVARINLTSSCNTFNRQLCLHYTQGGRIVWLNTSTGRAGTATIPAGARPGTSVEIPTGPGLVSAHISAASTAPTIVPGAGIFRIS</sequence>
<accession>A0A243QC68</accession>
<keyword evidence="2" id="KW-1185">Reference proteome</keyword>
<gene>
    <name evidence="1" type="ORF">CA982_07630</name>
</gene>
<dbReference type="Proteomes" id="UP000194632">
    <property type="component" value="Unassembled WGS sequence"/>
</dbReference>
<proteinExistence type="predicted"/>
<reference evidence="1 2" key="1">
    <citation type="submission" date="2017-05" db="EMBL/GenBank/DDBJ databases">
        <title>Biotechnological potential of actinobacteria isolated from South African environments.</title>
        <authorList>
            <person name="Le Roes-Hill M."/>
            <person name="Prins A."/>
            <person name="Durrell K.A."/>
        </authorList>
    </citation>
    <scope>NUCLEOTIDE SEQUENCE [LARGE SCALE GENOMIC DNA]</scope>
    <source>
        <strain evidence="1">BS2</strain>
    </source>
</reference>